<reference evidence="1" key="2">
    <citation type="submission" date="2021-04" db="EMBL/GenBank/DDBJ databases">
        <authorList>
            <person name="Gilroy R."/>
        </authorList>
    </citation>
    <scope>NUCLEOTIDE SEQUENCE</scope>
    <source>
        <strain evidence="1">Gambia15-2214</strain>
    </source>
</reference>
<sequence length="160" mass="19344">MFKLLCDEKEVTYGQRYLLNLLEERKFSAFCRDNSLKFEYTYTIAIGGNLPQLPLIYKLRNIIHPVLWFYTEQEDKPEERLYKDYHPENTITNDGDQWDYTQSIGFRKFQKIENLKSWSIENGFSYVSMWIIATGRRNPSYAKIKQLKNFVYPSDWFFNE</sequence>
<proteinExistence type="predicted"/>
<dbReference type="Proteomes" id="UP000823914">
    <property type="component" value="Unassembled WGS sequence"/>
</dbReference>
<evidence type="ECO:0000313" key="1">
    <source>
        <dbReference type="EMBL" id="MBU3849471.1"/>
    </source>
</evidence>
<protein>
    <submittedName>
        <fullName evidence="1">Uncharacterized protein</fullName>
    </submittedName>
</protein>
<accession>A0A9E2L1L8</accession>
<dbReference type="EMBL" id="JAHLFV010000063">
    <property type="protein sequence ID" value="MBU3849471.1"/>
    <property type="molecule type" value="Genomic_DNA"/>
</dbReference>
<name>A0A9E2L1L8_9SPIR</name>
<gene>
    <name evidence="1" type="ORF">IAA16_02775</name>
</gene>
<evidence type="ECO:0000313" key="2">
    <source>
        <dbReference type="Proteomes" id="UP000823914"/>
    </source>
</evidence>
<organism evidence="1 2">
    <name type="scientific">Candidatus Treponema excrementipullorum</name>
    <dbReference type="NCBI Taxonomy" id="2838768"/>
    <lineage>
        <taxon>Bacteria</taxon>
        <taxon>Pseudomonadati</taxon>
        <taxon>Spirochaetota</taxon>
        <taxon>Spirochaetia</taxon>
        <taxon>Spirochaetales</taxon>
        <taxon>Treponemataceae</taxon>
        <taxon>Treponema</taxon>
    </lineage>
</organism>
<comment type="caution">
    <text evidence="1">The sequence shown here is derived from an EMBL/GenBank/DDBJ whole genome shotgun (WGS) entry which is preliminary data.</text>
</comment>
<reference evidence="1" key="1">
    <citation type="journal article" date="2021" name="PeerJ">
        <title>Extensive microbial diversity within the chicken gut microbiome revealed by metagenomics and culture.</title>
        <authorList>
            <person name="Gilroy R."/>
            <person name="Ravi A."/>
            <person name="Getino M."/>
            <person name="Pursley I."/>
            <person name="Horton D.L."/>
            <person name="Alikhan N.F."/>
            <person name="Baker D."/>
            <person name="Gharbi K."/>
            <person name="Hall N."/>
            <person name="Watson M."/>
            <person name="Adriaenssens E.M."/>
            <person name="Foster-Nyarko E."/>
            <person name="Jarju S."/>
            <person name="Secka A."/>
            <person name="Antonio M."/>
            <person name="Oren A."/>
            <person name="Chaudhuri R.R."/>
            <person name="La Ragione R."/>
            <person name="Hildebrand F."/>
            <person name="Pallen M.J."/>
        </authorList>
    </citation>
    <scope>NUCLEOTIDE SEQUENCE</scope>
    <source>
        <strain evidence="1">Gambia15-2214</strain>
    </source>
</reference>
<dbReference type="AlphaFoldDB" id="A0A9E2L1L8"/>